<dbReference type="Gene3D" id="3.40.50.1820">
    <property type="entry name" value="alpha/beta hydrolase"/>
    <property type="match status" value="1"/>
</dbReference>
<dbReference type="Proteomes" id="UP000041254">
    <property type="component" value="Unassembled WGS sequence"/>
</dbReference>
<feature type="domain" description="Serine aminopeptidase S33" evidence="2">
    <location>
        <begin position="94"/>
        <end position="225"/>
    </location>
</feature>
<proteinExistence type="predicted"/>
<dbReference type="EMBL" id="CDMY01000359">
    <property type="protein sequence ID" value="CEM05509.1"/>
    <property type="molecule type" value="Genomic_DNA"/>
</dbReference>
<protein>
    <recommendedName>
        <fullName evidence="2">Serine aminopeptidase S33 domain-containing protein</fullName>
    </recommendedName>
</protein>
<feature type="region of interest" description="Disordered" evidence="1">
    <location>
        <begin position="850"/>
        <end position="876"/>
    </location>
</feature>
<dbReference type="AlphaFoldDB" id="A0A0G4F2B4"/>
<feature type="region of interest" description="Disordered" evidence="1">
    <location>
        <begin position="492"/>
        <end position="519"/>
    </location>
</feature>
<dbReference type="InterPro" id="IPR022742">
    <property type="entry name" value="Hydrolase_4"/>
</dbReference>
<feature type="region of interest" description="Disordered" evidence="1">
    <location>
        <begin position="310"/>
        <end position="432"/>
    </location>
</feature>
<feature type="compositionally biased region" description="Gly residues" evidence="1">
    <location>
        <begin position="56"/>
        <end position="68"/>
    </location>
</feature>
<feature type="region of interest" description="Disordered" evidence="1">
    <location>
        <begin position="709"/>
        <end position="745"/>
    </location>
</feature>
<feature type="compositionally biased region" description="Basic and acidic residues" evidence="1">
    <location>
        <begin position="382"/>
        <end position="401"/>
    </location>
</feature>
<feature type="compositionally biased region" description="Pro residues" evidence="1">
    <location>
        <begin position="493"/>
        <end position="514"/>
    </location>
</feature>
<name>A0A0G4F2B4_VITBC</name>
<dbReference type="VEuPathDB" id="CryptoDB:Vbra_2488"/>
<reference evidence="3 4" key="1">
    <citation type="submission" date="2014-11" db="EMBL/GenBank/DDBJ databases">
        <authorList>
            <person name="Zhu J."/>
            <person name="Qi W."/>
            <person name="Song R."/>
        </authorList>
    </citation>
    <scope>NUCLEOTIDE SEQUENCE [LARGE SCALE GENOMIC DNA]</scope>
</reference>
<accession>A0A0G4F2B4</accession>
<organism evidence="3 4">
    <name type="scientific">Vitrella brassicaformis (strain CCMP3155)</name>
    <dbReference type="NCBI Taxonomy" id="1169540"/>
    <lineage>
        <taxon>Eukaryota</taxon>
        <taxon>Sar</taxon>
        <taxon>Alveolata</taxon>
        <taxon>Colpodellida</taxon>
        <taxon>Vitrellaceae</taxon>
        <taxon>Vitrella</taxon>
    </lineage>
</organism>
<dbReference type="InParanoid" id="A0A0G4F2B4"/>
<dbReference type="InterPro" id="IPR029058">
    <property type="entry name" value="AB_hydrolase_fold"/>
</dbReference>
<feature type="compositionally biased region" description="Basic and acidic residues" evidence="1">
    <location>
        <begin position="318"/>
        <end position="341"/>
    </location>
</feature>
<dbReference type="OrthoDB" id="10249433at2759"/>
<evidence type="ECO:0000256" key="1">
    <source>
        <dbReference type="SAM" id="MobiDB-lite"/>
    </source>
</evidence>
<evidence type="ECO:0000313" key="4">
    <source>
        <dbReference type="Proteomes" id="UP000041254"/>
    </source>
</evidence>
<evidence type="ECO:0000313" key="3">
    <source>
        <dbReference type="EMBL" id="CEM05509.1"/>
    </source>
</evidence>
<gene>
    <name evidence="3" type="ORF">Vbra_2488</name>
</gene>
<dbReference type="Pfam" id="PF12146">
    <property type="entry name" value="Hydrolase_4"/>
    <property type="match status" value="1"/>
</dbReference>
<feature type="region of interest" description="Disordered" evidence="1">
    <location>
        <begin position="616"/>
        <end position="653"/>
    </location>
</feature>
<dbReference type="PANTHER" id="PTHR12277">
    <property type="entry name" value="ALPHA/BETA HYDROLASE DOMAIN-CONTAINING PROTEIN"/>
    <property type="match status" value="1"/>
</dbReference>
<sequence length="940" mass="101350">MASLPLRLPFNVDTLVFPKPPPSYTSRSFPNQLIFIPKPHDTRDTVVSHRANTSDHGGGAGGGGGGGDATSEGSSGEGATGDRIPCLFLRYPSARFVILFFHGNAEDVGRCYHFCNLLKEQFQVHVCAMEYPGYGIADGVPDENTVYAHSRIVFEYLRDVIEWPEDSIFIMGRSIGTGPAVYLGSLFGDAAGVILVSPFLSIKEVVRSNVGFVANFIKERFPNYKHIQKVRAPLLLIHGQSDTLIPYRHAVGLYTAIPSGTKKLLVTPKDMTHNSNLLQNIDYFVLPMLQFFPLPDYAFEDIQIPPECFHLPPTPLNKHPDGEDAEGDDKPALLADDKPDTDTQADTESENQNISSFSLGPAMQMGWTGWFNSGSKPPTPTHKGEADKPHYHQHDSERADRSVSPSTSAGEGAGSCGTNQDDENQTSDDGLSFDVENIDCIDDLIERSWSPDSRSGRHAAAGFLEQIDAFVQSTDSPLNNCVNGFASSSTVPIPRPLSPPPAAQTPPPSPPPIPTGAFSDPCVMTALTPEQTLPIAPYLPPVAYRADGGDPTVLKKSPMGVMSDDKWMAIGGGAGSDSSCVSFGTPLHSGSECFESDGQDGGGLVTLPSCMSAVSGSSSVQSMTPLPFSQRWPDEPSAAGDDESQKGSQPRSLFACGVCDTDKETDDGRAVTAYEVVVPGVSPVPVALPPASADGSPFVCHPNPVPMAIPPREVSPSPPPVPEEPPVDELHHSDQEDPPTPAKKVPAAMKDKAVDTQALGKVCDGDVVVNTAKGGKRKKGPKLKLRWGMRKRCASATDSPGGSTRRWSMSSILMRSRTTPNPPTSPIPALFAATVSPLSFRRFNRQQQRANTHTNTHTHTITQETTPTPRPAHTHRPPHTYSCNTYYALQRAPEEAPETARDRADMTGRSEYLRQGLERYLQVEGDEGDRTARNRFCRGG</sequence>
<dbReference type="STRING" id="1169540.A0A0G4F2B4"/>
<evidence type="ECO:0000259" key="2">
    <source>
        <dbReference type="Pfam" id="PF12146"/>
    </source>
</evidence>
<feature type="region of interest" description="Disordered" evidence="1">
    <location>
        <begin position="45"/>
        <end position="79"/>
    </location>
</feature>
<keyword evidence="4" id="KW-1185">Reference proteome</keyword>
<dbReference type="PANTHER" id="PTHR12277:SF197">
    <property type="entry name" value="CHROMOSOME UNDETERMINED SCAFFOLD_38, WHOLE GENOME SHOTGUN SEQUENCE"/>
    <property type="match status" value="1"/>
</dbReference>
<feature type="compositionally biased region" description="Low complexity" evidence="1">
    <location>
        <begin position="850"/>
        <end position="867"/>
    </location>
</feature>
<dbReference type="SUPFAM" id="SSF53474">
    <property type="entry name" value="alpha/beta-Hydrolases"/>
    <property type="match status" value="1"/>
</dbReference>